<dbReference type="Gene3D" id="1.10.10.10">
    <property type="entry name" value="Winged helix-like DNA-binding domain superfamily/Winged helix DNA-binding domain"/>
    <property type="match status" value="1"/>
</dbReference>
<protein>
    <recommendedName>
        <fullName evidence="5">OmpR/PhoB-type domain-containing protein</fullName>
    </recommendedName>
</protein>
<dbReference type="InterPro" id="IPR001867">
    <property type="entry name" value="OmpR/PhoB-type_DNA-bd"/>
</dbReference>
<dbReference type="AlphaFoldDB" id="R2RF98"/>
<dbReference type="InterPro" id="IPR016032">
    <property type="entry name" value="Sig_transdc_resp-reg_C-effctor"/>
</dbReference>
<dbReference type="InterPro" id="IPR036388">
    <property type="entry name" value="WH-like_DNA-bd_sf"/>
</dbReference>
<dbReference type="GO" id="GO:0006355">
    <property type="term" value="P:regulation of DNA-templated transcription"/>
    <property type="evidence" value="ECO:0007669"/>
    <property type="project" value="InterPro"/>
</dbReference>
<dbReference type="PATRIC" id="fig|1158602.3.peg.585"/>
<evidence type="ECO:0000256" key="2">
    <source>
        <dbReference type="ARBA" id="ARBA00023125"/>
    </source>
</evidence>
<evidence type="ECO:0000313" key="9">
    <source>
        <dbReference type="Proteomes" id="UP000014158"/>
    </source>
</evidence>
<evidence type="ECO:0000313" key="7">
    <source>
        <dbReference type="EMBL" id="EOT77827.1"/>
    </source>
</evidence>
<dbReference type="PROSITE" id="PS51755">
    <property type="entry name" value="OMPR_PHOB"/>
    <property type="match status" value="1"/>
</dbReference>
<evidence type="ECO:0000313" key="6">
    <source>
        <dbReference type="EMBL" id="EOH82335.1"/>
    </source>
</evidence>
<dbReference type="Proteomes" id="UP000013877">
    <property type="component" value="Unassembled WGS sequence"/>
</dbReference>
<dbReference type="HOGENOM" id="CLU_088180_0_0_9"/>
<dbReference type="SUPFAM" id="SSF46894">
    <property type="entry name" value="C-terminal effector domain of the bipartite response regulators"/>
    <property type="match status" value="1"/>
</dbReference>
<keyword evidence="1" id="KW-0805">Transcription regulation</keyword>
<evidence type="ECO:0000256" key="3">
    <source>
        <dbReference type="ARBA" id="ARBA00023163"/>
    </source>
</evidence>
<dbReference type="eggNOG" id="COG0745">
    <property type="taxonomic scope" value="Bacteria"/>
</dbReference>
<evidence type="ECO:0000256" key="1">
    <source>
        <dbReference type="ARBA" id="ARBA00023015"/>
    </source>
</evidence>
<dbReference type="GO" id="GO:0003677">
    <property type="term" value="F:DNA binding"/>
    <property type="evidence" value="ECO:0007669"/>
    <property type="project" value="UniProtKB-UniRule"/>
</dbReference>
<feature type="DNA-binding region" description="OmpR/PhoB-type" evidence="4">
    <location>
        <begin position="124"/>
        <end position="229"/>
    </location>
</feature>
<dbReference type="SUPFAM" id="SSF52172">
    <property type="entry name" value="CheY-like"/>
    <property type="match status" value="1"/>
</dbReference>
<name>R2RF98_9ENTE</name>
<dbReference type="OrthoDB" id="2191463at2"/>
<comment type="caution">
    <text evidence="6">The sequence shown here is derived from an EMBL/GenBank/DDBJ whole genome shotgun (WGS) entry which is preliminary data.</text>
</comment>
<evidence type="ECO:0000259" key="5">
    <source>
        <dbReference type="PROSITE" id="PS51755"/>
    </source>
</evidence>
<dbReference type="RefSeq" id="WP_010743909.1">
    <property type="nucleotide sequence ID" value="NZ_ASWF01000002.1"/>
</dbReference>
<organism evidence="6 8">
    <name type="scientific">Enterococcus raffinosus ATCC 49464</name>
    <dbReference type="NCBI Taxonomy" id="1158602"/>
    <lineage>
        <taxon>Bacteria</taxon>
        <taxon>Bacillati</taxon>
        <taxon>Bacillota</taxon>
        <taxon>Bacilli</taxon>
        <taxon>Lactobacillales</taxon>
        <taxon>Enterococcaceae</taxon>
        <taxon>Enterococcus</taxon>
    </lineage>
</organism>
<dbReference type="SMART" id="SM00862">
    <property type="entry name" value="Trans_reg_C"/>
    <property type="match status" value="1"/>
</dbReference>
<dbReference type="EMBL" id="ASWF01000002">
    <property type="protein sequence ID" value="EOT77827.1"/>
    <property type="molecule type" value="Genomic_DNA"/>
</dbReference>
<keyword evidence="2 4" id="KW-0238">DNA-binding</keyword>
<gene>
    <name evidence="7" type="ORF">I590_01364</name>
    <name evidence="6" type="ORF">UAK_00571</name>
</gene>
<reference evidence="6 8" key="1">
    <citation type="submission" date="2013-02" db="EMBL/GenBank/DDBJ databases">
        <title>The Genome Sequence of Enterococcus raffinosus ATCC_49464.</title>
        <authorList>
            <consortium name="The Broad Institute Genome Sequencing Platform"/>
            <consortium name="The Broad Institute Genome Sequencing Center for Infectious Disease"/>
            <person name="Earl A.M."/>
            <person name="Gilmore M.S."/>
            <person name="Lebreton F."/>
            <person name="Walker B."/>
            <person name="Young S.K."/>
            <person name="Zeng Q."/>
            <person name="Gargeya S."/>
            <person name="Fitzgerald M."/>
            <person name="Haas B."/>
            <person name="Abouelleil A."/>
            <person name="Alvarado L."/>
            <person name="Arachchi H.M."/>
            <person name="Berlin A.M."/>
            <person name="Chapman S.B."/>
            <person name="Dewar J."/>
            <person name="Goldberg J."/>
            <person name="Griggs A."/>
            <person name="Gujja S."/>
            <person name="Hansen M."/>
            <person name="Howarth C."/>
            <person name="Imamovic A."/>
            <person name="Larimer J."/>
            <person name="McCowan C."/>
            <person name="Murphy C."/>
            <person name="Neiman D."/>
            <person name="Pearson M."/>
            <person name="Priest M."/>
            <person name="Roberts A."/>
            <person name="Saif S."/>
            <person name="Shea T."/>
            <person name="Sisk P."/>
            <person name="Sykes S."/>
            <person name="Wortman J."/>
            <person name="Nusbaum C."/>
            <person name="Birren B."/>
        </authorList>
    </citation>
    <scope>NUCLEOTIDE SEQUENCE [LARGE SCALE GENOMIC DNA]</scope>
    <source>
        <strain evidence="6 8">ATCC 49464</strain>
    </source>
</reference>
<dbReference type="EMBL" id="AJAL01000001">
    <property type="protein sequence ID" value="EOH82335.1"/>
    <property type="molecule type" value="Genomic_DNA"/>
</dbReference>
<dbReference type="InterPro" id="IPR011006">
    <property type="entry name" value="CheY-like_superfamily"/>
</dbReference>
<evidence type="ECO:0000256" key="4">
    <source>
        <dbReference type="PROSITE-ProRule" id="PRU01091"/>
    </source>
</evidence>
<evidence type="ECO:0000313" key="8">
    <source>
        <dbReference type="Proteomes" id="UP000013877"/>
    </source>
</evidence>
<dbReference type="GO" id="GO:0000160">
    <property type="term" value="P:phosphorelay signal transduction system"/>
    <property type="evidence" value="ECO:0007669"/>
    <property type="project" value="InterPro"/>
</dbReference>
<dbReference type="CDD" id="cd00383">
    <property type="entry name" value="trans_reg_C"/>
    <property type="match status" value="1"/>
</dbReference>
<keyword evidence="9" id="KW-1185">Reference proteome</keyword>
<dbReference type="Proteomes" id="UP000014158">
    <property type="component" value="Unassembled WGS sequence"/>
</dbReference>
<feature type="domain" description="OmpR/PhoB-type" evidence="5">
    <location>
        <begin position="124"/>
        <end position="229"/>
    </location>
</feature>
<proteinExistence type="predicted"/>
<keyword evidence="3" id="KW-0804">Transcription</keyword>
<dbReference type="Pfam" id="PF00486">
    <property type="entry name" value="Trans_reg_C"/>
    <property type="match status" value="1"/>
</dbReference>
<accession>R2RF98</accession>
<sequence length="256" mass="29861">MRQVMILTKNVLFEEPLQKKLQRLDFEVFCSSCSDQWLEAINETIFQHFQAVLLSETFCNHEVTELLQRLTNYPVRLFRLVEETPTEKAAEEWKNQGLDGWLEKSDCVDVLREKLVNTSSPRLTQQFSEGEVEATGISESVRRWQLENARAMFSRTEGLVFQCLMEAQAQRRVVTREEICRKVWHSEETASTTSQLSTIIGRLRTKLREQGIQGNTILTLWGQGYRFSSGFYEQWLKLVQPNYQGRIQNQTIAQSI</sequence>
<reference evidence="7 9" key="2">
    <citation type="submission" date="2013-03" db="EMBL/GenBank/DDBJ databases">
        <title>The Genome Sequence of Enterococcus raffinosus ATCC_49464 (PacBio/Illumina hybrid assembly).</title>
        <authorList>
            <consortium name="The Broad Institute Genomics Platform"/>
            <consortium name="The Broad Institute Genome Sequencing Center for Infectious Disease"/>
            <person name="Earl A."/>
            <person name="Russ C."/>
            <person name="Gilmore M."/>
            <person name="Surin D."/>
            <person name="Walker B."/>
            <person name="Young S."/>
            <person name="Zeng Q."/>
            <person name="Gargeya S."/>
            <person name="Fitzgerald M."/>
            <person name="Haas B."/>
            <person name="Abouelleil A."/>
            <person name="Allen A.W."/>
            <person name="Alvarado L."/>
            <person name="Arachchi H.M."/>
            <person name="Berlin A.M."/>
            <person name="Chapman S.B."/>
            <person name="Gainer-Dewar J."/>
            <person name="Goldberg J."/>
            <person name="Griggs A."/>
            <person name="Gujja S."/>
            <person name="Hansen M."/>
            <person name="Howarth C."/>
            <person name="Imamovic A."/>
            <person name="Ireland A."/>
            <person name="Larimer J."/>
            <person name="McCowan C."/>
            <person name="Murphy C."/>
            <person name="Pearson M."/>
            <person name="Poon T.W."/>
            <person name="Priest M."/>
            <person name="Roberts A."/>
            <person name="Saif S."/>
            <person name="Shea T."/>
            <person name="Sisk P."/>
            <person name="Sykes S."/>
            <person name="Wortman J."/>
            <person name="Nusbaum C."/>
            <person name="Birren B."/>
        </authorList>
    </citation>
    <scope>NUCLEOTIDE SEQUENCE [LARGE SCALE GENOMIC DNA]</scope>
    <source>
        <strain evidence="7 9">ATCC 49464</strain>
    </source>
</reference>